<dbReference type="InterPro" id="IPR011008">
    <property type="entry name" value="Dimeric_a/b-barrel"/>
</dbReference>
<dbReference type="EMBL" id="JBBIAA010000001">
    <property type="protein sequence ID" value="MEJ5943972.1"/>
    <property type="molecule type" value="Genomic_DNA"/>
</dbReference>
<evidence type="ECO:0000313" key="3">
    <source>
        <dbReference type="Proteomes" id="UP001387100"/>
    </source>
</evidence>
<gene>
    <name evidence="2" type="ORF">WDZ17_01505</name>
</gene>
<dbReference type="Pfam" id="PF07110">
    <property type="entry name" value="EthD"/>
    <property type="match status" value="1"/>
</dbReference>
<evidence type="ECO:0000259" key="1">
    <source>
        <dbReference type="Pfam" id="PF07110"/>
    </source>
</evidence>
<accession>A0ABU8RFX1</accession>
<comment type="caution">
    <text evidence="2">The sequence shown here is derived from an EMBL/GenBank/DDBJ whole genome shotgun (WGS) entry which is preliminary data.</text>
</comment>
<dbReference type="NCBIfam" id="TIGR02118">
    <property type="entry name" value="EthD family reductase"/>
    <property type="match status" value="1"/>
</dbReference>
<dbReference type="InterPro" id="IPR009799">
    <property type="entry name" value="EthD_dom"/>
</dbReference>
<feature type="domain" description="EthD" evidence="1">
    <location>
        <begin position="13"/>
        <end position="89"/>
    </location>
</feature>
<dbReference type="Proteomes" id="UP001387100">
    <property type="component" value="Unassembled WGS sequence"/>
</dbReference>
<proteinExistence type="predicted"/>
<protein>
    <submittedName>
        <fullName evidence="2">EthD family reductase</fullName>
    </submittedName>
</protein>
<dbReference type="Gene3D" id="3.30.70.100">
    <property type="match status" value="1"/>
</dbReference>
<reference evidence="2 3" key="1">
    <citation type="journal article" date="2017" name="Int. J. Syst. Evol. Microbiol.">
        <title>Pseudokineococcus basanitobsidens sp. nov., isolated from volcanic rock.</title>
        <authorList>
            <person name="Lee D.W."/>
            <person name="Park M.Y."/>
            <person name="Kim J.J."/>
            <person name="Kim B.S."/>
        </authorList>
    </citation>
    <scope>NUCLEOTIDE SEQUENCE [LARGE SCALE GENOMIC DNA]</scope>
    <source>
        <strain evidence="2 3">DSM 103726</strain>
    </source>
</reference>
<keyword evidence="3" id="KW-1185">Reference proteome</keyword>
<sequence length="104" mass="11607">MSHRMVIVYGAPEDPAAFRRYYEDHHVPLARAMAGLTRWDLVWLDRGGDGDGRYALVAELTAESAEAMDRVLATPEGRAARDDLERFVTGTVDFLRGDVEEVAL</sequence>
<organism evidence="2 3">
    <name type="scientific">Pseudokineococcus basanitobsidens</name>
    <dbReference type="NCBI Taxonomy" id="1926649"/>
    <lineage>
        <taxon>Bacteria</taxon>
        <taxon>Bacillati</taxon>
        <taxon>Actinomycetota</taxon>
        <taxon>Actinomycetes</taxon>
        <taxon>Kineosporiales</taxon>
        <taxon>Kineosporiaceae</taxon>
        <taxon>Pseudokineococcus</taxon>
    </lineage>
</organism>
<dbReference type="SUPFAM" id="SSF54909">
    <property type="entry name" value="Dimeric alpha+beta barrel"/>
    <property type="match status" value="1"/>
</dbReference>
<name>A0ABU8RFX1_9ACTN</name>
<evidence type="ECO:0000313" key="2">
    <source>
        <dbReference type="EMBL" id="MEJ5943972.1"/>
    </source>
</evidence>
<dbReference type="RefSeq" id="WP_339573362.1">
    <property type="nucleotide sequence ID" value="NZ_JBBIAA010000001.1"/>
</dbReference>